<protein>
    <submittedName>
        <fullName evidence="2">Uncharacterized protein</fullName>
    </submittedName>
</protein>
<name>A0AAW0BVU6_9AGAR</name>
<feature type="region of interest" description="Disordered" evidence="1">
    <location>
        <begin position="103"/>
        <end position="152"/>
    </location>
</feature>
<accession>A0AAW0BVU6</accession>
<feature type="compositionally biased region" description="Basic residues" evidence="1">
    <location>
        <begin position="51"/>
        <end position="69"/>
    </location>
</feature>
<dbReference type="Proteomes" id="UP001362999">
    <property type="component" value="Unassembled WGS sequence"/>
</dbReference>
<dbReference type="EMBL" id="JAWWNJ010000026">
    <property type="protein sequence ID" value="KAK7030156.1"/>
    <property type="molecule type" value="Genomic_DNA"/>
</dbReference>
<evidence type="ECO:0000313" key="2">
    <source>
        <dbReference type="EMBL" id="KAK7030156.1"/>
    </source>
</evidence>
<feature type="compositionally biased region" description="Acidic residues" evidence="1">
    <location>
        <begin position="119"/>
        <end position="129"/>
    </location>
</feature>
<evidence type="ECO:0000256" key="1">
    <source>
        <dbReference type="SAM" id="MobiDB-lite"/>
    </source>
</evidence>
<comment type="caution">
    <text evidence="2">The sequence shown here is derived from an EMBL/GenBank/DDBJ whole genome shotgun (WGS) entry which is preliminary data.</text>
</comment>
<evidence type="ECO:0000313" key="3">
    <source>
        <dbReference type="Proteomes" id="UP001362999"/>
    </source>
</evidence>
<feature type="compositionally biased region" description="Basic residues" evidence="1">
    <location>
        <begin position="1"/>
        <end position="11"/>
    </location>
</feature>
<proteinExistence type="predicted"/>
<reference evidence="2 3" key="1">
    <citation type="journal article" date="2024" name="J Genomics">
        <title>Draft genome sequencing and assembly of Favolaschia claudopus CIRM-BRFM 2984 isolated from oak limbs.</title>
        <authorList>
            <person name="Navarro D."/>
            <person name="Drula E."/>
            <person name="Chaduli D."/>
            <person name="Cazenave R."/>
            <person name="Ahrendt S."/>
            <person name="Wang J."/>
            <person name="Lipzen A."/>
            <person name="Daum C."/>
            <person name="Barry K."/>
            <person name="Grigoriev I.V."/>
            <person name="Favel A."/>
            <person name="Rosso M.N."/>
            <person name="Martin F."/>
        </authorList>
    </citation>
    <scope>NUCLEOTIDE SEQUENCE [LARGE SCALE GENOMIC DNA]</scope>
    <source>
        <strain evidence="2 3">CIRM-BRFM 2984</strain>
    </source>
</reference>
<gene>
    <name evidence="2" type="ORF">R3P38DRAFT_896010</name>
</gene>
<feature type="region of interest" description="Disordered" evidence="1">
    <location>
        <begin position="46"/>
        <end position="77"/>
    </location>
</feature>
<organism evidence="2 3">
    <name type="scientific">Favolaschia claudopus</name>
    <dbReference type="NCBI Taxonomy" id="2862362"/>
    <lineage>
        <taxon>Eukaryota</taxon>
        <taxon>Fungi</taxon>
        <taxon>Dikarya</taxon>
        <taxon>Basidiomycota</taxon>
        <taxon>Agaricomycotina</taxon>
        <taxon>Agaricomycetes</taxon>
        <taxon>Agaricomycetidae</taxon>
        <taxon>Agaricales</taxon>
        <taxon>Marasmiineae</taxon>
        <taxon>Mycenaceae</taxon>
        <taxon>Favolaschia</taxon>
    </lineage>
</organism>
<dbReference type="AlphaFoldDB" id="A0AAW0BVU6"/>
<sequence length="223" mass="25302">MTHPKKGRVSSKAKDPSAAAEAKRIASANYYRQNADMIRAKRRIQMAEKRARIKANRRKSDKSRPKKNTSRTTDSNCRCLAEAEKETTEVLASLSRSRPRISIEEFAVQSDDGIRNNYTDDEDSDEPEEAMGTRTISEVAGDPLGPESDSEVDWQLSPITRQEQPSQASDVPVAFSESSASFRTRRRYWTPPVEDDPIPEPQPRLSSFIDHMEAYMDRRYGNC</sequence>
<feature type="region of interest" description="Disordered" evidence="1">
    <location>
        <begin position="186"/>
        <end position="205"/>
    </location>
</feature>
<feature type="region of interest" description="Disordered" evidence="1">
    <location>
        <begin position="1"/>
        <end position="20"/>
    </location>
</feature>
<keyword evidence="3" id="KW-1185">Reference proteome</keyword>